<dbReference type="SUPFAM" id="SSF46934">
    <property type="entry name" value="UBA-like"/>
    <property type="match status" value="1"/>
</dbReference>
<dbReference type="AlphaFoldDB" id="A0AAW1RSJ2"/>
<dbReference type="InterPro" id="IPR015940">
    <property type="entry name" value="UBA"/>
</dbReference>
<evidence type="ECO:0000259" key="5">
    <source>
        <dbReference type="PROSITE" id="PS50030"/>
    </source>
</evidence>
<reference evidence="6 7" key="1">
    <citation type="journal article" date="2024" name="Nat. Commun.">
        <title>Phylogenomics reveals the evolutionary origins of lichenization in chlorophyte algae.</title>
        <authorList>
            <person name="Puginier C."/>
            <person name="Libourel C."/>
            <person name="Otte J."/>
            <person name="Skaloud P."/>
            <person name="Haon M."/>
            <person name="Grisel S."/>
            <person name="Petersen M."/>
            <person name="Berrin J.G."/>
            <person name="Delaux P.M."/>
            <person name="Dal Grande F."/>
            <person name="Keller J."/>
        </authorList>
    </citation>
    <scope>NUCLEOTIDE SEQUENCE [LARGE SCALE GENOMIC DNA]</scope>
    <source>
        <strain evidence="6 7">SAG 2145</strain>
    </source>
</reference>
<evidence type="ECO:0000313" key="7">
    <source>
        <dbReference type="Proteomes" id="UP001438707"/>
    </source>
</evidence>
<sequence length="184" mass="19707">MDPTAQFFLEQLEAMGFSRPRASRALHHTHHVGIEPAITWLAEHTDDPELDQPLPEQIETPAFVSGVGCECKVVLVVAQDLHMSPGKLAAQCAHAAVGIYKLMVRQGLPLLAAWEATGEKTVVLATTSSRQLPGYVQSAEALQLPAYLVRDAGRTEVAAGSVTVAAIGGQSEKIDQVTGRLKTF</sequence>
<dbReference type="InterPro" id="IPR002833">
    <property type="entry name" value="PTH2"/>
</dbReference>
<dbReference type="PROSITE" id="PS50030">
    <property type="entry name" value="UBA"/>
    <property type="match status" value="1"/>
</dbReference>
<dbReference type="NCBIfam" id="TIGR00283">
    <property type="entry name" value="arch_pth2"/>
    <property type="match status" value="1"/>
</dbReference>
<evidence type="ECO:0000256" key="2">
    <source>
        <dbReference type="ARBA" id="ARBA00022801"/>
    </source>
</evidence>
<proteinExistence type="inferred from homology"/>
<comment type="similarity">
    <text evidence="3">Belongs to the PTH2 family.</text>
</comment>
<evidence type="ECO:0000256" key="3">
    <source>
        <dbReference type="ARBA" id="ARBA00038050"/>
    </source>
</evidence>
<evidence type="ECO:0000313" key="6">
    <source>
        <dbReference type="EMBL" id="KAK9836674.1"/>
    </source>
</evidence>
<evidence type="ECO:0000256" key="4">
    <source>
        <dbReference type="ARBA" id="ARBA00048707"/>
    </source>
</evidence>
<dbReference type="Gene3D" id="1.10.8.10">
    <property type="entry name" value="DNA helicase RuvA subunit, C-terminal domain"/>
    <property type="match status" value="1"/>
</dbReference>
<dbReference type="GO" id="GO:0005829">
    <property type="term" value="C:cytosol"/>
    <property type="evidence" value="ECO:0007669"/>
    <property type="project" value="TreeGrafter"/>
</dbReference>
<organism evidence="6 7">
    <name type="scientific">Apatococcus lobatus</name>
    <dbReference type="NCBI Taxonomy" id="904363"/>
    <lineage>
        <taxon>Eukaryota</taxon>
        <taxon>Viridiplantae</taxon>
        <taxon>Chlorophyta</taxon>
        <taxon>core chlorophytes</taxon>
        <taxon>Trebouxiophyceae</taxon>
        <taxon>Chlorellales</taxon>
        <taxon>Chlorellaceae</taxon>
        <taxon>Apatococcus</taxon>
    </lineage>
</organism>
<comment type="catalytic activity">
    <reaction evidence="4">
        <text>an N-acyl-L-alpha-aminoacyl-tRNA + H2O = an N-acyl-L-amino acid + a tRNA + H(+)</text>
        <dbReference type="Rhea" id="RHEA:54448"/>
        <dbReference type="Rhea" id="RHEA-COMP:10123"/>
        <dbReference type="Rhea" id="RHEA-COMP:13883"/>
        <dbReference type="ChEBI" id="CHEBI:15377"/>
        <dbReference type="ChEBI" id="CHEBI:15378"/>
        <dbReference type="ChEBI" id="CHEBI:59874"/>
        <dbReference type="ChEBI" id="CHEBI:78442"/>
        <dbReference type="ChEBI" id="CHEBI:138191"/>
        <dbReference type="EC" id="3.1.1.29"/>
    </reaction>
</comment>
<comment type="caution">
    <text evidence="6">The sequence shown here is derived from an EMBL/GenBank/DDBJ whole genome shotgun (WGS) entry which is preliminary data.</text>
</comment>
<dbReference type="SUPFAM" id="SSF102462">
    <property type="entry name" value="Peptidyl-tRNA hydrolase II"/>
    <property type="match status" value="1"/>
</dbReference>
<dbReference type="Pfam" id="PF22562">
    <property type="entry name" value="UBA_7"/>
    <property type="match status" value="1"/>
</dbReference>
<protein>
    <recommendedName>
        <fullName evidence="1">peptidyl-tRNA hydrolase</fullName>
        <ecNumber evidence="1">3.1.1.29</ecNumber>
    </recommendedName>
</protein>
<gene>
    <name evidence="6" type="ORF">WJX74_005797</name>
</gene>
<keyword evidence="2" id="KW-0378">Hydrolase</keyword>
<dbReference type="PANTHER" id="PTHR12649">
    <property type="entry name" value="PEPTIDYL-TRNA HYDROLASE 2"/>
    <property type="match status" value="1"/>
</dbReference>
<evidence type="ECO:0000256" key="1">
    <source>
        <dbReference type="ARBA" id="ARBA00013260"/>
    </source>
</evidence>
<dbReference type="FunFam" id="3.40.1490.10:FF:000002">
    <property type="entry name" value="Peptidyl-tRNA hydrolase 2, mitochondrial"/>
    <property type="match status" value="1"/>
</dbReference>
<dbReference type="Pfam" id="PF01981">
    <property type="entry name" value="PTH2"/>
    <property type="match status" value="1"/>
</dbReference>
<feature type="domain" description="UBA" evidence="5">
    <location>
        <begin position="1"/>
        <end position="44"/>
    </location>
</feature>
<dbReference type="InterPro" id="IPR009060">
    <property type="entry name" value="UBA-like_sf"/>
</dbReference>
<accession>A0AAW1RSJ2</accession>
<keyword evidence="7" id="KW-1185">Reference proteome</keyword>
<name>A0AAW1RSJ2_9CHLO</name>
<dbReference type="EMBL" id="JALJOS010000007">
    <property type="protein sequence ID" value="KAK9836674.1"/>
    <property type="molecule type" value="Genomic_DNA"/>
</dbReference>
<dbReference type="Proteomes" id="UP001438707">
    <property type="component" value="Unassembled WGS sequence"/>
</dbReference>
<dbReference type="InterPro" id="IPR023476">
    <property type="entry name" value="Pep_tRNA_hydro_II_dom_sf"/>
</dbReference>
<dbReference type="GO" id="GO:0004045">
    <property type="term" value="F:peptidyl-tRNA hydrolase activity"/>
    <property type="evidence" value="ECO:0007669"/>
    <property type="project" value="UniProtKB-EC"/>
</dbReference>
<dbReference type="Gene3D" id="3.40.1490.10">
    <property type="entry name" value="Bit1"/>
    <property type="match status" value="1"/>
</dbReference>
<dbReference type="EC" id="3.1.1.29" evidence="1"/>
<dbReference type="PANTHER" id="PTHR12649:SF11">
    <property type="entry name" value="PEPTIDYL-TRNA HYDROLASE 2, MITOCHONDRIAL"/>
    <property type="match status" value="1"/>
</dbReference>